<comment type="similarity">
    <text evidence="1">Belongs to the glycosyltransferase 2 family.</text>
</comment>
<keyword evidence="2" id="KW-0328">Glycosyltransferase</keyword>
<dbReference type="GO" id="GO:0009247">
    <property type="term" value="P:glycolipid biosynthetic process"/>
    <property type="evidence" value="ECO:0007669"/>
    <property type="project" value="TreeGrafter"/>
</dbReference>
<dbReference type="Gene3D" id="3.90.550.10">
    <property type="entry name" value="Spore Coat Polysaccharide Biosynthesis Protein SpsA, Chain A"/>
    <property type="match status" value="1"/>
</dbReference>
<keyword evidence="3" id="KW-0808">Transferase</keyword>
<dbReference type="STRING" id="1798370.A2Z00_00060"/>
<protein>
    <recommendedName>
        <fullName evidence="4">Glycosyltransferase 2-like domain-containing protein</fullName>
    </recommendedName>
</protein>
<organism evidence="5 6">
    <name type="scientific">Candidatus Gottesmanbacteria bacterium RBG_13_45_10</name>
    <dbReference type="NCBI Taxonomy" id="1798370"/>
    <lineage>
        <taxon>Bacteria</taxon>
        <taxon>Candidatus Gottesmaniibacteriota</taxon>
    </lineage>
</organism>
<name>A0A1F5ZH91_9BACT</name>
<evidence type="ECO:0000256" key="2">
    <source>
        <dbReference type="ARBA" id="ARBA00022676"/>
    </source>
</evidence>
<dbReference type="InterPro" id="IPR039528">
    <property type="entry name" value="DPM1-like"/>
</dbReference>
<evidence type="ECO:0000313" key="6">
    <source>
        <dbReference type="Proteomes" id="UP000177268"/>
    </source>
</evidence>
<gene>
    <name evidence="5" type="ORF">A2Z00_00060</name>
</gene>
<dbReference type="InterPro" id="IPR001173">
    <property type="entry name" value="Glyco_trans_2-like"/>
</dbReference>
<dbReference type="AlphaFoldDB" id="A0A1F5ZH91"/>
<dbReference type="EMBL" id="MFIZ01000020">
    <property type="protein sequence ID" value="OGG11673.1"/>
    <property type="molecule type" value="Genomic_DNA"/>
</dbReference>
<feature type="domain" description="Glycosyltransferase 2-like" evidence="4">
    <location>
        <begin position="18"/>
        <end position="183"/>
    </location>
</feature>
<comment type="caution">
    <text evidence="5">The sequence shown here is derived from an EMBL/GenBank/DDBJ whole genome shotgun (WGS) entry which is preliminary data.</text>
</comment>
<evidence type="ECO:0000256" key="1">
    <source>
        <dbReference type="ARBA" id="ARBA00006739"/>
    </source>
</evidence>
<dbReference type="PANTHER" id="PTHR43398">
    <property type="entry name" value="DOLICHOL-PHOSPHATE MANNOSYLTRANSFERASE SUBUNIT 1"/>
    <property type="match status" value="1"/>
</dbReference>
<evidence type="ECO:0000313" key="5">
    <source>
        <dbReference type="EMBL" id="OGG11673.1"/>
    </source>
</evidence>
<dbReference type="Pfam" id="PF00535">
    <property type="entry name" value="Glycos_transf_2"/>
    <property type="match status" value="1"/>
</dbReference>
<dbReference type="GO" id="GO:0016020">
    <property type="term" value="C:membrane"/>
    <property type="evidence" value="ECO:0007669"/>
    <property type="project" value="GOC"/>
</dbReference>
<dbReference type="InterPro" id="IPR029044">
    <property type="entry name" value="Nucleotide-diphossugar_trans"/>
</dbReference>
<evidence type="ECO:0000256" key="3">
    <source>
        <dbReference type="ARBA" id="ARBA00022679"/>
    </source>
</evidence>
<dbReference type="Proteomes" id="UP000177268">
    <property type="component" value="Unassembled WGS sequence"/>
</dbReference>
<dbReference type="GO" id="GO:0004582">
    <property type="term" value="F:dolichyl-phosphate beta-D-mannosyltransferase activity"/>
    <property type="evidence" value="ECO:0007669"/>
    <property type="project" value="InterPro"/>
</dbReference>
<evidence type="ECO:0000259" key="4">
    <source>
        <dbReference type="Pfam" id="PF00535"/>
    </source>
</evidence>
<proteinExistence type="inferred from homology"/>
<sequence length="247" mass="28070">MKGKFGVTKQQAFSNIGVVIPALNESASLKILLGEITRLYRGITVVVVDDSGPIEQKKLEILQKKKFSGAKIHVIFRGKKGGRGSAVLEGMKWLLGDRHIAYMIEMDADLAHKPEEIRLFLEKKDRGDMIVGSRYLKQSHIIKWPLRRLIQSKLINFFLRLWLGLNLSDYTNGFRLYSRLAAEALVRAPLKEKGFIALSEIAYTLKQKGFTVFEVPTTFTDRRFGQSNADIKELMRSLVGAIRIRFS</sequence>
<reference evidence="5 6" key="1">
    <citation type="journal article" date="2016" name="Nat. Commun.">
        <title>Thousands of microbial genomes shed light on interconnected biogeochemical processes in an aquifer system.</title>
        <authorList>
            <person name="Anantharaman K."/>
            <person name="Brown C.T."/>
            <person name="Hug L.A."/>
            <person name="Sharon I."/>
            <person name="Castelle C.J."/>
            <person name="Probst A.J."/>
            <person name="Thomas B.C."/>
            <person name="Singh A."/>
            <person name="Wilkins M.J."/>
            <person name="Karaoz U."/>
            <person name="Brodie E.L."/>
            <person name="Williams K.H."/>
            <person name="Hubbard S.S."/>
            <person name="Banfield J.F."/>
        </authorList>
    </citation>
    <scope>NUCLEOTIDE SEQUENCE [LARGE SCALE GENOMIC DNA]</scope>
</reference>
<dbReference type="PANTHER" id="PTHR43398:SF1">
    <property type="entry name" value="DOLICHOL-PHOSPHATE MANNOSYLTRANSFERASE SUBUNIT 1"/>
    <property type="match status" value="1"/>
</dbReference>
<dbReference type="SUPFAM" id="SSF53448">
    <property type="entry name" value="Nucleotide-diphospho-sugar transferases"/>
    <property type="match status" value="1"/>
</dbReference>
<accession>A0A1F5ZH91</accession>